<dbReference type="SUPFAM" id="SSF49299">
    <property type="entry name" value="PKD domain"/>
    <property type="match status" value="1"/>
</dbReference>
<feature type="non-terminal residue" evidence="1">
    <location>
        <position position="233"/>
    </location>
</feature>
<organism evidence="1">
    <name type="scientific">marine metagenome</name>
    <dbReference type="NCBI Taxonomy" id="408172"/>
    <lineage>
        <taxon>unclassified sequences</taxon>
        <taxon>metagenomes</taxon>
        <taxon>ecological metagenomes</taxon>
    </lineage>
</organism>
<dbReference type="InterPro" id="IPR008979">
    <property type="entry name" value="Galactose-bd-like_sf"/>
</dbReference>
<protein>
    <recommendedName>
        <fullName evidence="2">PKD domain-containing protein</fullName>
    </recommendedName>
</protein>
<name>A0A383DZX9_9ZZZZ</name>
<dbReference type="AlphaFoldDB" id="A0A383DZX9"/>
<accession>A0A383DZX9</accession>
<dbReference type="Gene3D" id="2.60.120.260">
    <property type="entry name" value="Galactose-binding domain-like"/>
    <property type="match status" value="1"/>
</dbReference>
<gene>
    <name evidence="1" type="ORF">METZ01_LOCUS502604</name>
</gene>
<sequence length="233" mass="25959">ALSFVWSSLSDNVIITTDGPIAVASFSAPGLYELSLVATDQKDQTSTISREISVFGPEGFSAFNSVWLDPWIQEHDIEQKDNYSPGAWWSLNESQGKLVIQLPDDKSYPLGLPPGISTAKSYIQLDHTWKYSDTNIDYMSDFSKVDFDDSSWKTGKGMFGKDSGTIPEPGINTPLQSNSAENLVSYYFRTEFEFSDDPVGSDMDIRAVIDDGARFWLNGIEIDRVRLPNGQIE</sequence>
<proteinExistence type="predicted"/>
<feature type="non-terminal residue" evidence="1">
    <location>
        <position position="1"/>
    </location>
</feature>
<dbReference type="InterPro" id="IPR035986">
    <property type="entry name" value="PKD_dom_sf"/>
</dbReference>
<evidence type="ECO:0008006" key="2">
    <source>
        <dbReference type="Google" id="ProtNLM"/>
    </source>
</evidence>
<dbReference type="SUPFAM" id="SSF49785">
    <property type="entry name" value="Galactose-binding domain-like"/>
    <property type="match status" value="1"/>
</dbReference>
<dbReference type="CDD" id="cd00146">
    <property type="entry name" value="PKD"/>
    <property type="match status" value="1"/>
</dbReference>
<reference evidence="1" key="1">
    <citation type="submission" date="2018-05" db="EMBL/GenBank/DDBJ databases">
        <authorList>
            <person name="Lanie J.A."/>
            <person name="Ng W.-L."/>
            <person name="Kazmierczak K.M."/>
            <person name="Andrzejewski T.M."/>
            <person name="Davidsen T.M."/>
            <person name="Wayne K.J."/>
            <person name="Tettelin H."/>
            <person name="Glass J.I."/>
            <person name="Rusch D."/>
            <person name="Podicherti R."/>
            <person name="Tsui H.-C.T."/>
            <person name="Winkler M.E."/>
        </authorList>
    </citation>
    <scope>NUCLEOTIDE SEQUENCE</scope>
</reference>
<dbReference type="EMBL" id="UINC01221420">
    <property type="protein sequence ID" value="SVE49750.1"/>
    <property type="molecule type" value="Genomic_DNA"/>
</dbReference>
<evidence type="ECO:0000313" key="1">
    <source>
        <dbReference type="EMBL" id="SVE49750.1"/>
    </source>
</evidence>